<dbReference type="Gene3D" id="3.100.10.10">
    <property type="match status" value="1"/>
</dbReference>
<keyword evidence="7" id="KW-0808">Transferase</keyword>
<dbReference type="CDD" id="cd14066">
    <property type="entry name" value="STKc_IRAK"/>
    <property type="match status" value="1"/>
</dbReference>
<dbReference type="Proteomes" id="UP000187203">
    <property type="component" value="Unassembled WGS sequence"/>
</dbReference>
<keyword evidence="8" id="KW-0067">ATP-binding</keyword>
<dbReference type="InterPro" id="IPR036227">
    <property type="entry name" value="Ribosomal_uL15/eL18_sf"/>
</dbReference>
<dbReference type="EMBL" id="AWUE01014528">
    <property type="protein sequence ID" value="OMP03252.1"/>
    <property type="molecule type" value="Genomic_DNA"/>
</dbReference>
<dbReference type="PANTHER" id="PTHR27005:SF521">
    <property type="entry name" value="WALL-ASSOCIATED RECEPTOR KINASE-LIKE 6"/>
    <property type="match status" value="1"/>
</dbReference>
<dbReference type="GO" id="GO:0007166">
    <property type="term" value="P:cell surface receptor signaling pathway"/>
    <property type="evidence" value="ECO:0007669"/>
    <property type="project" value="InterPro"/>
</dbReference>
<evidence type="ECO:0000256" key="2">
    <source>
        <dbReference type="ARBA" id="ARBA00006815"/>
    </source>
</evidence>
<dbReference type="FunFam" id="3.100.10.10:FF:000001">
    <property type="entry name" value="60S ribosomal protein L18"/>
    <property type="match status" value="1"/>
</dbReference>
<dbReference type="Pfam" id="PF17135">
    <property type="entry name" value="Ribosomal_L18"/>
    <property type="match status" value="1"/>
</dbReference>
<keyword evidence="6" id="KW-0547">Nucleotide-binding</keyword>
<keyword evidence="20" id="KW-1185">Reference proteome</keyword>
<keyword evidence="12" id="KW-1015">Disulfide bond</keyword>
<dbReference type="Gene3D" id="1.10.510.10">
    <property type="entry name" value="Transferase(Phosphotransferase) domain 1"/>
    <property type="match status" value="1"/>
</dbReference>
<dbReference type="PROSITE" id="PS00108">
    <property type="entry name" value="PROTEIN_KINASE_ST"/>
    <property type="match status" value="1"/>
</dbReference>
<keyword evidence="7" id="KW-0418">Kinase</keyword>
<dbReference type="GO" id="GO:0005886">
    <property type="term" value="C:plasma membrane"/>
    <property type="evidence" value="ECO:0007669"/>
    <property type="project" value="TreeGrafter"/>
</dbReference>
<keyword evidence="4" id="KW-0812">Transmembrane</keyword>
<name>A0A1R3K845_9ROSI</name>
<dbReference type="Pfam" id="PF13947">
    <property type="entry name" value="GUB_WAK_bind"/>
    <property type="match status" value="2"/>
</dbReference>
<dbReference type="Gene3D" id="3.30.200.20">
    <property type="entry name" value="Phosphorylase Kinase, domain 1"/>
    <property type="match status" value="1"/>
</dbReference>
<dbReference type="GO" id="GO:0003729">
    <property type="term" value="F:mRNA binding"/>
    <property type="evidence" value="ECO:0007669"/>
    <property type="project" value="UniProtKB-ARBA"/>
</dbReference>
<evidence type="ECO:0000256" key="15">
    <source>
        <dbReference type="ARBA" id="ARBA00047558"/>
    </source>
</evidence>
<dbReference type="GO" id="GO:1990904">
    <property type="term" value="C:ribonucleoprotein complex"/>
    <property type="evidence" value="ECO:0007669"/>
    <property type="project" value="UniProtKB-KW"/>
</dbReference>
<evidence type="ECO:0000256" key="12">
    <source>
        <dbReference type="ARBA" id="ARBA00023157"/>
    </source>
</evidence>
<dbReference type="InterPro" id="IPR011009">
    <property type="entry name" value="Kinase-like_dom_sf"/>
</dbReference>
<evidence type="ECO:0000256" key="13">
    <source>
        <dbReference type="ARBA" id="ARBA00023180"/>
    </source>
</evidence>
<dbReference type="GO" id="GO:0005524">
    <property type="term" value="F:ATP binding"/>
    <property type="evidence" value="ECO:0007669"/>
    <property type="project" value="UniProtKB-KW"/>
</dbReference>
<dbReference type="InterPro" id="IPR045274">
    <property type="entry name" value="WAK-like"/>
</dbReference>
<dbReference type="OrthoDB" id="6353017at2759"/>
<dbReference type="InterPro" id="IPR021131">
    <property type="entry name" value="Ribosomal_uL15/eL18"/>
</dbReference>
<dbReference type="InterPro" id="IPR000719">
    <property type="entry name" value="Prot_kinase_dom"/>
</dbReference>
<comment type="catalytic activity">
    <reaction evidence="16">
        <text>L-threonyl-[protein] + ATP = O-phospho-L-threonyl-[protein] + ADP + H(+)</text>
        <dbReference type="Rhea" id="RHEA:46608"/>
        <dbReference type="Rhea" id="RHEA-COMP:11060"/>
        <dbReference type="Rhea" id="RHEA-COMP:11605"/>
        <dbReference type="ChEBI" id="CHEBI:15378"/>
        <dbReference type="ChEBI" id="CHEBI:30013"/>
        <dbReference type="ChEBI" id="CHEBI:30616"/>
        <dbReference type="ChEBI" id="CHEBI:61977"/>
        <dbReference type="ChEBI" id="CHEBI:456216"/>
    </reaction>
</comment>
<accession>A0A1R3K845</accession>
<gene>
    <name evidence="19" type="ORF">COLO4_10549</name>
</gene>
<comment type="subcellular location">
    <subcellularLocation>
        <location evidence="1">Membrane</location>
        <topology evidence="1">Single-pass type I membrane protein</topology>
    </subcellularLocation>
</comment>
<dbReference type="STRING" id="93759.A0A1R3K845"/>
<dbReference type="PANTHER" id="PTHR27005">
    <property type="entry name" value="WALL-ASSOCIATED RECEPTOR KINASE-LIKE 21"/>
    <property type="match status" value="1"/>
</dbReference>
<keyword evidence="10" id="KW-1133">Transmembrane helix</keyword>
<evidence type="ECO:0000256" key="5">
    <source>
        <dbReference type="ARBA" id="ARBA00022729"/>
    </source>
</evidence>
<evidence type="ECO:0000256" key="17">
    <source>
        <dbReference type="SAM" id="SignalP"/>
    </source>
</evidence>
<keyword evidence="5 17" id="KW-0732">Signal</keyword>
<evidence type="ECO:0000313" key="20">
    <source>
        <dbReference type="Proteomes" id="UP000187203"/>
    </source>
</evidence>
<feature type="chain" id="PRO_5012345180" description="Protein kinase domain-containing protein" evidence="17">
    <location>
        <begin position="25"/>
        <end position="1135"/>
    </location>
</feature>
<feature type="domain" description="Protein kinase" evidence="18">
    <location>
        <begin position="626"/>
        <end position="917"/>
    </location>
</feature>
<feature type="signal peptide" evidence="17">
    <location>
        <begin position="1"/>
        <end position="24"/>
    </location>
</feature>
<reference evidence="20" key="1">
    <citation type="submission" date="2013-09" db="EMBL/GenBank/DDBJ databases">
        <title>Corchorus olitorius genome sequencing.</title>
        <authorList>
            <person name="Alam M."/>
            <person name="Haque M.S."/>
            <person name="Islam M.S."/>
            <person name="Emdad E.M."/>
            <person name="Islam M.M."/>
            <person name="Ahmed B."/>
            <person name="Halim A."/>
            <person name="Hossen Q.M.M."/>
            <person name="Hossain M.Z."/>
            <person name="Ahmed R."/>
            <person name="Khan M.M."/>
            <person name="Islam R."/>
            <person name="Rashid M.M."/>
            <person name="Khan S.A."/>
            <person name="Rahman M.S."/>
            <person name="Alam M."/>
            <person name="Yahiya A.S."/>
            <person name="Khan M.S."/>
            <person name="Azam M.S."/>
            <person name="Haque T."/>
            <person name="Lashkar M.Z.H."/>
            <person name="Akhand A.I."/>
            <person name="Morshed G."/>
            <person name="Roy S."/>
            <person name="Uddin K.S."/>
            <person name="Rabeya T."/>
            <person name="Hossain A.S."/>
            <person name="Chowdhury A."/>
            <person name="Snigdha A.R."/>
            <person name="Mortoza M.S."/>
            <person name="Matin S.A."/>
            <person name="Hoque S.M.E."/>
            <person name="Islam M.K."/>
            <person name="Roy D.K."/>
            <person name="Haider R."/>
            <person name="Moosa M.M."/>
            <person name="Elias S.M."/>
            <person name="Hasan A.M."/>
            <person name="Jahan S."/>
            <person name="Shafiuddin M."/>
            <person name="Mahmood N."/>
            <person name="Shommy N.S."/>
        </authorList>
    </citation>
    <scope>NUCLEOTIDE SEQUENCE [LARGE SCALE GENOMIC DNA]</scope>
    <source>
        <strain evidence="20">cv. O-4</strain>
    </source>
</reference>
<evidence type="ECO:0000256" key="11">
    <source>
        <dbReference type="ARBA" id="ARBA00023136"/>
    </source>
</evidence>
<dbReference type="GO" id="GO:0005840">
    <property type="term" value="C:ribosome"/>
    <property type="evidence" value="ECO:0007669"/>
    <property type="project" value="UniProtKB-KW"/>
</dbReference>
<evidence type="ECO:0000259" key="18">
    <source>
        <dbReference type="PROSITE" id="PS50011"/>
    </source>
</evidence>
<evidence type="ECO:0000256" key="4">
    <source>
        <dbReference type="ARBA" id="ARBA00022692"/>
    </source>
</evidence>
<evidence type="ECO:0000256" key="6">
    <source>
        <dbReference type="ARBA" id="ARBA00022741"/>
    </source>
</evidence>
<proteinExistence type="inferred from homology"/>
<evidence type="ECO:0000256" key="7">
    <source>
        <dbReference type="ARBA" id="ARBA00022777"/>
    </source>
</evidence>
<evidence type="ECO:0000313" key="19">
    <source>
        <dbReference type="EMBL" id="OMP03252.1"/>
    </source>
</evidence>
<evidence type="ECO:0000256" key="10">
    <source>
        <dbReference type="ARBA" id="ARBA00022989"/>
    </source>
</evidence>
<dbReference type="AlphaFoldDB" id="A0A1R3K845"/>
<dbReference type="SUPFAM" id="SSF52080">
    <property type="entry name" value="Ribosomal proteins L15p and L18e"/>
    <property type="match status" value="1"/>
</dbReference>
<protein>
    <recommendedName>
        <fullName evidence="18">Protein kinase domain-containing protein</fullName>
    </recommendedName>
</protein>
<evidence type="ECO:0000256" key="3">
    <source>
        <dbReference type="ARBA" id="ARBA00022553"/>
    </source>
</evidence>
<keyword evidence="9" id="KW-0689">Ribosomal protein</keyword>
<evidence type="ECO:0000256" key="1">
    <source>
        <dbReference type="ARBA" id="ARBA00004479"/>
    </source>
</evidence>
<comment type="similarity">
    <text evidence="2">Belongs to the eukaryotic ribosomal protein eL18 family.</text>
</comment>
<dbReference type="GO" id="GO:0004674">
    <property type="term" value="F:protein serine/threonine kinase activity"/>
    <property type="evidence" value="ECO:0007669"/>
    <property type="project" value="TreeGrafter"/>
</dbReference>
<dbReference type="PROSITE" id="PS50011">
    <property type="entry name" value="PROTEIN_KINASE_DOM"/>
    <property type="match status" value="1"/>
</dbReference>
<evidence type="ECO:0000256" key="16">
    <source>
        <dbReference type="ARBA" id="ARBA00047951"/>
    </source>
</evidence>
<dbReference type="InterPro" id="IPR008271">
    <property type="entry name" value="Ser/Thr_kinase_AS"/>
</dbReference>
<dbReference type="GO" id="GO:0030247">
    <property type="term" value="F:polysaccharide binding"/>
    <property type="evidence" value="ECO:0007669"/>
    <property type="project" value="InterPro"/>
</dbReference>
<keyword evidence="11" id="KW-0472">Membrane</keyword>
<evidence type="ECO:0000256" key="14">
    <source>
        <dbReference type="ARBA" id="ARBA00023274"/>
    </source>
</evidence>
<comment type="caution">
    <text evidence="19">The sequence shown here is derived from an EMBL/GenBank/DDBJ whole genome shotgun (WGS) entry which is preliminary data.</text>
</comment>
<keyword evidence="3" id="KW-0597">Phosphoprotein</keyword>
<evidence type="ECO:0000256" key="9">
    <source>
        <dbReference type="ARBA" id="ARBA00022980"/>
    </source>
</evidence>
<keyword evidence="14" id="KW-0687">Ribonucleoprotein</keyword>
<keyword evidence="13" id="KW-0325">Glycoprotein</keyword>
<sequence length="1135" mass="126124">MGSGLVSNYVCLLLLLWLTQAVLASERKIVSGDCQETCGNNVSIPYPFGIGKGCYFPNSWFEVTCNKSKPILKRLNLELLYSYSDSIVVNNPVIYFNCGGNNNNGKSEVNNVTAAGAFTDILADSPFSFSSANSFGSAGYGGNLATIFSNQIPISGCLQPGFGNGNYCYIGDTPANLAYLGAKMTQFIFPGAKESNRCSSAFIFDQSTVYYSDVLPRVNCKEPGAPDRVVCNESRCGDVVIEFPFGTKAGCYMTKWFKVTCNKTGQKEKAFLDKINLEVLNTSFSQGTVLVNHPKTYSKCHEHSLGGFFSVNLTDSPFFFSSANNYFAYLGCGSLATFFDNRTVPIGGCLKANCSNIGTSSSSSLVNPCYELAIPPNMGSFAANMTQIYPTNGNVGSNITYCPSAFIIDYRYTDEISVSDYNILKGMNVPSTLQFGMQKSGICELKEGSDTNCSHDGKYCWSKLNPMHFCVCTYDYNDPYNGYTMSGYSIDVCKEAGKCKNRKYKMCNMLCVNEPGNYCSPTSCPNGYVYDSTRKECKPKDISSKESAILIGCSTSLGTLFLLLVTWCLYKVVKGRKKIKRKQRYFKKNGGLLLQQQLSSNDGGGNKVEIIRFFTSKELEKATDRYNENRILGRGGQGTVYKGMLADGRIVAIKKSKRIAADDKKKKKIINQSLDDQKHVEQWVNEVMILSQINHRNVVKLLGCCLETQFPLLVYEFIPNGTLFQMIHENTEEFPLTWRMRLQIAIDVANALSYLHSAASVPIYHRDIKSTNILLDDKYRGKVSDFGISKSIALEQTHLTTKVQGTFGYLDPEYFRSNQFTEKSDVYSFGVVLVELLSGQKPFSFAESGEEVRSLVPVFLLSIKESSLFDSILDRRVMNDGPNEEIIAVAKLAKRCLNLNGKKRPTMKQVAMELEWIRAPGGGDISIPQISDVEEDSEDDEIEPWRKSYGIDLVAGGKSKKSKRTAPKSDDIYLKLLVKLYRFLVRRTGSKFNAVILKRLFMSKVNKPPLSLSRLIELMKGKEDKIAVVVGTVTDDIRVYEVPALKVTALRFTETARARIEKAGGECLTFDQLALRAPLGQNTVLLRGPKNSREAVKHFGPAPGVPHSNTKPYVRAKGRKFERARGRRNSKGFRV</sequence>
<comment type="catalytic activity">
    <reaction evidence="15">
        <text>L-seryl-[protein] + ATP = O-phospho-L-seryl-[protein] + ADP + H(+)</text>
        <dbReference type="Rhea" id="RHEA:17989"/>
        <dbReference type="Rhea" id="RHEA-COMP:9863"/>
        <dbReference type="Rhea" id="RHEA-COMP:11604"/>
        <dbReference type="ChEBI" id="CHEBI:15378"/>
        <dbReference type="ChEBI" id="CHEBI:29999"/>
        <dbReference type="ChEBI" id="CHEBI:30616"/>
        <dbReference type="ChEBI" id="CHEBI:83421"/>
        <dbReference type="ChEBI" id="CHEBI:456216"/>
    </reaction>
</comment>
<dbReference type="Pfam" id="PF00069">
    <property type="entry name" value="Pkinase"/>
    <property type="match status" value="1"/>
</dbReference>
<dbReference type="SMART" id="SM00220">
    <property type="entry name" value="S_TKc"/>
    <property type="match status" value="1"/>
</dbReference>
<dbReference type="FunFam" id="1.10.510.10:FF:000084">
    <property type="entry name" value="Wall-associated receptor kinase 2"/>
    <property type="match status" value="1"/>
</dbReference>
<dbReference type="InterPro" id="IPR025287">
    <property type="entry name" value="WAK_GUB"/>
</dbReference>
<evidence type="ECO:0000256" key="8">
    <source>
        <dbReference type="ARBA" id="ARBA00022840"/>
    </source>
</evidence>
<dbReference type="SUPFAM" id="SSF56112">
    <property type="entry name" value="Protein kinase-like (PK-like)"/>
    <property type="match status" value="1"/>
</dbReference>
<organism evidence="19 20">
    <name type="scientific">Corchorus olitorius</name>
    <dbReference type="NCBI Taxonomy" id="93759"/>
    <lineage>
        <taxon>Eukaryota</taxon>
        <taxon>Viridiplantae</taxon>
        <taxon>Streptophyta</taxon>
        <taxon>Embryophyta</taxon>
        <taxon>Tracheophyta</taxon>
        <taxon>Spermatophyta</taxon>
        <taxon>Magnoliopsida</taxon>
        <taxon>eudicotyledons</taxon>
        <taxon>Gunneridae</taxon>
        <taxon>Pentapetalae</taxon>
        <taxon>rosids</taxon>
        <taxon>malvids</taxon>
        <taxon>Malvales</taxon>
        <taxon>Malvaceae</taxon>
        <taxon>Grewioideae</taxon>
        <taxon>Apeibeae</taxon>
        <taxon>Corchorus</taxon>
    </lineage>
</organism>